<dbReference type="EC" id="6.2.-.-" evidence="10"/>
<comment type="similarity">
    <text evidence="3 10">Belongs to the carbamoyltransferase HypF family.</text>
</comment>
<dbReference type="InterPro" id="IPR004421">
    <property type="entry name" value="Carbamoyltransferase_HypF"/>
</dbReference>
<dbReference type="UniPathway" id="UPA00335"/>
<feature type="active site" evidence="11">
    <location>
        <position position="43"/>
    </location>
</feature>
<dbReference type="InterPro" id="IPR041440">
    <property type="entry name" value="HypF_C"/>
</dbReference>
<comment type="pathway">
    <text evidence="1">Protein modification; [NiFe] hydrogenase maturation.</text>
</comment>
<reference evidence="14 15" key="1">
    <citation type="submission" date="2016-11" db="EMBL/GenBank/DDBJ databases">
        <authorList>
            <person name="Jaros S."/>
            <person name="Januszkiewicz K."/>
            <person name="Wedrychowicz H."/>
        </authorList>
    </citation>
    <scope>NUCLEOTIDE SEQUENCE [LARGE SCALE GENOMIC DNA]</scope>
    <source>
        <strain evidence="14 15">DSM 15970</strain>
    </source>
</reference>
<dbReference type="InterPro" id="IPR011125">
    <property type="entry name" value="Znf_HypF"/>
</dbReference>
<dbReference type="InterPro" id="IPR017968">
    <property type="entry name" value="Acylphosphatase_CS"/>
</dbReference>
<dbReference type="Pfam" id="PF07503">
    <property type="entry name" value="zf-HYPF"/>
    <property type="match status" value="2"/>
</dbReference>
<dbReference type="NCBIfam" id="TIGR00143">
    <property type="entry name" value="hypF"/>
    <property type="match status" value="1"/>
</dbReference>
<evidence type="ECO:0000256" key="7">
    <source>
        <dbReference type="ARBA" id="ARBA00022833"/>
    </source>
</evidence>
<evidence type="ECO:0000256" key="5">
    <source>
        <dbReference type="ARBA" id="ARBA00022723"/>
    </source>
</evidence>
<dbReference type="InterPro" id="IPR017945">
    <property type="entry name" value="DHBP_synth_RibB-like_a/b_dom"/>
</dbReference>
<dbReference type="PROSITE" id="PS00150">
    <property type="entry name" value="ACYLPHOSPHATASE_1"/>
    <property type="match status" value="1"/>
</dbReference>
<dbReference type="Gene3D" id="3.30.420.40">
    <property type="match status" value="1"/>
</dbReference>
<dbReference type="Gene3D" id="3.30.110.120">
    <property type="match status" value="1"/>
</dbReference>
<keyword evidence="6" id="KW-0863">Zinc-finger</keyword>
<dbReference type="PIRSF" id="PIRSF006256">
    <property type="entry name" value="CMPcnvr_hdrg_mat"/>
    <property type="match status" value="1"/>
</dbReference>
<dbReference type="Pfam" id="PF00708">
    <property type="entry name" value="Acylphosphatase"/>
    <property type="match status" value="1"/>
</dbReference>
<dbReference type="InterPro" id="IPR051060">
    <property type="entry name" value="Carbamoyltrans_HypF-like"/>
</dbReference>
<dbReference type="PROSITE" id="PS51163">
    <property type="entry name" value="YRDC"/>
    <property type="match status" value="1"/>
</dbReference>
<comment type="similarity">
    <text evidence="2">Belongs to the acylphosphatase family.</text>
</comment>
<evidence type="ECO:0000256" key="11">
    <source>
        <dbReference type="PROSITE-ProRule" id="PRU00520"/>
    </source>
</evidence>
<dbReference type="InterPro" id="IPR006070">
    <property type="entry name" value="Sua5-like_dom"/>
</dbReference>
<dbReference type="RefSeq" id="WP_073994539.1">
    <property type="nucleotide sequence ID" value="NZ_FQYT01000030.1"/>
</dbReference>
<comment type="catalytic activity">
    <reaction evidence="9">
        <text>C-terminal L-cysteinyl-[HypE protein] + carbamoyl phosphate + ATP + H2O = C-terminal S-carboxamide-L-cysteinyl-[HypE protein] + AMP + phosphate + diphosphate + H(+)</text>
        <dbReference type="Rhea" id="RHEA:55636"/>
        <dbReference type="Rhea" id="RHEA-COMP:14247"/>
        <dbReference type="Rhea" id="RHEA-COMP:14392"/>
        <dbReference type="ChEBI" id="CHEBI:15377"/>
        <dbReference type="ChEBI" id="CHEBI:15378"/>
        <dbReference type="ChEBI" id="CHEBI:30616"/>
        <dbReference type="ChEBI" id="CHEBI:33019"/>
        <dbReference type="ChEBI" id="CHEBI:43474"/>
        <dbReference type="ChEBI" id="CHEBI:58228"/>
        <dbReference type="ChEBI" id="CHEBI:76913"/>
        <dbReference type="ChEBI" id="CHEBI:139126"/>
        <dbReference type="ChEBI" id="CHEBI:456215"/>
    </reaction>
</comment>
<evidence type="ECO:0000259" key="13">
    <source>
        <dbReference type="PROSITE" id="PS51163"/>
    </source>
</evidence>
<dbReference type="EMBL" id="FQYT01000030">
    <property type="protein sequence ID" value="SHJ63991.1"/>
    <property type="molecule type" value="Genomic_DNA"/>
</dbReference>
<keyword evidence="11" id="KW-0378">Hydrolase</keyword>
<dbReference type="SUPFAM" id="SSF55821">
    <property type="entry name" value="YrdC/RibB"/>
    <property type="match status" value="1"/>
</dbReference>
<comment type="catalytic activity">
    <reaction evidence="8 11">
        <text>an acyl phosphate + H2O = a carboxylate + phosphate + H(+)</text>
        <dbReference type="Rhea" id="RHEA:14965"/>
        <dbReference type="ChEBI" id="CHEBI:15377"/>
        <dbReference type="ChEBI" id="CHEBI:15378"/>
        <dbReference type="ChEBI" id="CHEBI:29067"/>
        <dbReference type="ChEBI" id="CHEBI:43474"/>
        <dbReference type="ChEBI" id="CHEBI:59918"/>
        <dbReference type="EC" id="3.6.1.7"/>
    </reaction>
</comment>
<dbReference type="STRING" id="1122934.SAMN02745691_02292"/>
<dbReference type="GO" id="GO:0003725">
    <property type="term" value="F:double-stranded RNA binding"/>
    <property type="evidence" value="ECO:0007669"/>
    <property type="project" value="InterPro"/>
</dbReference>
<dbReference type="AlphaFoldDB" id="A0A1M6KYB6"/>
<dbReference type="GO" id="GO:0003998">
    <property type="term" value="F:acylphosphatase activity"/>
    <property type="evidence" value="ECO:0007669"/>
    <property type="project" value="UniProtKB-EC"/>
</dbReference>
<dbReference type="InterPro" id="IPR055128">
    <property type="entry name" value="HypF_C_2"/>
</dbReference>
<dbReference type="InterPro" id="IPR036046">
    <property type="entry name" value="Acylphosphatase-like_dom_sf"/>
</dbReference>
<feature type="domain" description="Acylphosphatase-like" evidence="12">
    <location>
        <begin position="10"/>
        <end position="98"/>
    </location>
</feature>
<evidence type="ECO:0000256" key="3">
    <source>
        <dbReference type="ARBA" id="ARBA00008097"/>
    </source>
</evidence>
<dbReference type="Pfam" id="PF22521">
    <property type="entry name" value="HypF_C_2"/>
    <property type="match status" value="1"/>
</dbReference>
<dbReference type="PROSITE" id="PS51160">
    <property type="entry name" value="ACYLPHOSPHATASE_3"/>
    <property type="match status" value="1"/>
</dbReference>
<dbReference type="PANTHER" id="PTHR42959">
    <property type="entry name" value="CARBAMOYLTRANSFERASE"/>
    <property type="match status" value="1"/>
</dbReference>
<keyword evidence="7" id="KW-0862">Zinc</keyword>
<dbReference type="Gene3D" id="3.90.870.50">
    <property type="match status" value="1"/>
</dbReference>
<dbReference type="GO" id="GO:0051604">
    <property type="term" value="P:protein maturation"/>
    <property type="evidence" value="ECO:0007669"/>
    <property type="project" value="TreeGrafter"/>
</dbReference>
<dbReference type="GO" id="GO:0016743">
    <property type="term" value="F:carboxyl- or carbamoyltransferase activity"/>
    <property type="evidence" value="ECO:0007669"/>
    <property type="project" value="UniProtKB-UniRule"/>
</dbReference>
<evidence type="ECO:0000256" key="8">
    <source>
        <dbReference type="ARBA" id="ARBA00047645"/>
    </source>
</evidence>
<dbReference type="SUPFAM" id="SSF54975">
    <property type="entry name" value="Acylphosphatase/BLUF domain-like"/>
    <property type="match status" value="1"/>
</dbReference>
<evidence type="ECO:0000256" key="6">
    <source>
        <dbReference type="ARBA" id="ARBA00022771"/>
    </source>
</evidence>
<keyword evidence="5" id="KW-0479">Metal-binding</keyword>
<accession>A0A1M6KYB6</accession>
<organism evidence="14 15">
    <name type="scientific">Parasporobacterium paucivorans DSM 15970</name>
    <dbReference type="NCBI Taxonomy" id="1122934"/>
    <lineage>
        <taxon>Bacteria</taxon>
        <taxon>Bacillati</taxon>
        <taxon>Bacillota</taxon>
        <taxon>Clostridia</taxon>
        <taxon>Lachnospirales</taxon>
        <taxon>Lachnospiraceae</taxon>
        <taxon>Parasporobacterium</taxon>
    </lineage>
</organism>
<sequence length="762" mass="85288">MDKRKSKRIIKKIIVSGIVQGVGFRPFVYRVAKKHRVNGTVRNIGGIVEIIASSPEKEFQMFLADLQSNDSGSHEIKNIEISDLTAEDSVLQGFRIIESMQDEKISIIPPDLPVCRNCEKELFEEKDRRFRNPFISCMSCGPRYTIIEELPYDRKNTTMEEFEMCPSCNEEYIDPEDRRFHAQTISCDECGPYLIFRDNDGSEGETRVNYKQRNQESLRRAAAILKAGGIIALKGIGGYHFACSPFLEDAVSNLRMLKGREEKPFAVMFDSLASIEECCHAGEAEKKLLESKARPIVLLYVKEKRMSDAVGKGSMYCGAFLPYTPLQTLLLRECGPLIMTSANISCQPIIKDDEEMLALSSPYLAGVLYNKRGIVRSVDDSVAKVVDSEPQIIRRSRGYVPYPIFLKNRKDIQIFAAGGDLKAAFCLYYKGNAVVSQYFGDLGEHSILKEYEKSYVDLSRLLKVSPDIVLCDLHPNYHSSRFVKSLDNKIIYVQHHHAHIASVMAEHDLTNEKVIGIAFDGTGYGIDGNIWGGEFLVCEGSNFERTGHLEYTPIIGGDSSMKDAKKTAACFLINAGLTEYVEDERAGIIEAAVKNKINTHLTSSMGRLFDAVSAILEIGDKNTYEGECAINLEKEAFLAEKNKKSSGMLRFEIEENDGKIIIKTKSLLESLVRLKEKEDKGTLALSFHHAVSDMILAVCERIRNKQGISSVALSGGVFQNTFLTEEALKKLRLKDFDVYINKAVPPNDGCISLGQTFIGLMR</sequence>
<dbReference type="OrthoDB" id="9808093at2"/>
<evidence type="ECO:0000256" key="1">
    <source>
        <dbReference type="ARBA" id="ARBA00004711"/>
    </source>
</evidence>
<evidence type="ECO:0000256" key="2">
    <source>
        <dbReference type="ARBA" id="ARBA00005614"/>
    </source>
</evidence>
<evidence type="ECO:0000313" key="14">
    <source>
        <dbReference type="EMBL" id="SHJ63991.1"/>
    </source>
</evidence>
<evidence type="ECO:0000256" key="4">
    <source>
        <dbReference type="ARBA" id="ARBA00022598"/>
    </source>
</evidence>
<protein>
    <recommendedName>
        <fullName evidence="10">Carbamoyltransferase</fullName>
        <ecNumber evidence="10">6.2.-.-</ecNumber>
    </recommendedName>
</protein>
<dbReference type="Gene3D" id="3.30.420.360">
    <property type="match status" value="1"/>
</dbReference>
<evidence type="ECO:0000259" key="12">
    <source>
        <dbReference type="PROSITE" id="PS51160"/>
    </source>
</evidence>
<name>A0A1M6KYB6_9FIRM</name>
<feature type="domain" description="YrdC-like" evidence="13">
    <location>
        <begin position="215"/>
        <end position="398"/>
    </location>
</feature>
<dbReference type="Proteomes" id="UP000184342">
    <property type="component" value="Unassembled WGS sequence"/>
</dbReference>
<dbReference type="GO" id="GO:0008270">
    <property type="term" value="F:zinc ion binding"/>
    <property type="evidence" value="ECO:0007669"/>
    <property type="project" value="UniProtKB-KW"/>
</dbReference>
<dbReference type="Pfam" id="PF17788">
    <property type="entry name" value="HypF_C"/>
    <property type="match status" value="1"/>
</dbReference>
<proteinExistence type="inferred from homology"/>
<dbReference type="PANTHER" id="PTHR42959:SF1">
    <property type="entry name" value="CARBAMOYLTRANSFERASE HYPF"/>
    <property type="match status" value="1"/>
</dbReference>
<evidence type="ECO:0000313" key="15">
    <source>
        <dbReference type="Proteomes" id="UP000184342"/>
    </source>
</evidence>
<dbReference type="GO" id="GO:0016874">
    <property type="term" value="F:ligase activity"/>
    <property type="evidence" value="ECO:0007669"/>
    <property type="project" value="UniProtKB-UniRule"/>
</dbReference>
<feature type="active site" evidence="11">
    <location>
        <position position="25"/>
    </location>
</feature>
<evidence type="ECO:0000256" key="10">
    <source>
        <dbReference type="PIRNR" id="PIRNR006256"/>
    </source>
</evidence>
<keyword evidence="15" id="KW-1185">Reference proteome</keyword>
<keyword evidence="4" id="KW-0436">Ligase</keyword>
<dbReference type="InterPro" id="IPR001792">
    <property type="entry name" value="Acylphosphatase-like_dom"/>
</dbReference>
<gene>
    <name evidence="14" type="ORF">SAMN02745691_02292</name>
</gene>
<evidence type="ECO:0000256" key="9">
    <source>
        <dbReference type="ARBA" id="ARBA00048220"/>
    </source>
</evidence>
<dbReference type="Pfam" id="PF01300">
    <property type="entry name" value="Sua5_yciO_yrdC"/>
    <property type="match status" value="1"/>
</dbReference>